<sequence length="47" mass="5217">MTGRPVKGVVNHEEKGVALILIANRRTNAHLAITGDDLRRRKRRGIG</sequence>
<organism evidence="1 2">
    <name type="scientific">Candidatus Carbonibacillus altaicus</name>
    <dbReference type="NCBI Taxonomy" id="2163959"/>
    <lineage>
        <taxon>Bacteria</taxon>
        <taxon>Bacillati</taxon>
        <taxon>Bacillota</taxon>
        <taxon>Bacilli</taxon>
        <taxon>Bacillales</taxon>
        <taxon>Candidatus Carbonibacillus</taxon>
    </lineage>
</organism>
<accession>A0A2R6Y354</accession>
<dbReference type="AlphaFoldDB" id="A0A2R6Y354"/>
<reference evidence="2" key="1">
    <citation type="journal article" date="2018" name="Sci. Rep.">
        <title>Lignite coal burning seam in the remote Altai Mountains harbors a hydrogen-driven thermophilic microbial community.</title>
        <authorList>
            <person name="Kadnikov V.V."/>
            <person name="Mardanov A.V."/>
            <person name="Ivasenko D.A."/>
            <person name="Antsiferov D.V."/>
            <person name="Beletsky A.V."/>
            <person name="Karnachuk O.V."/>
            <person name="Ravin N.V."/>
        </authorList>
    </citation>
    <scope>NUCLEOTIDE SEQUENCE [LARGE SCALE GENOMIC DNA]</scope>
</reference>
<comment type="caution">
    <text evidence="1">The sequence shown here is derived from an EMBL/GenBank/DDBJ whole genome shotgun (WGS) entry which is preliminary data.</text>
</comment>
<dbReference type="Proteomes" id="UP000244338">
    <property type="component" value="Unassembled WGS sequence"/>
</dbReference>
<evidence type="ECO:0000313" key="2">
    <source>
        <dbReference type="Proteomes" id="UP000244338"/>
    </source>
</evidence>
<gene>
    <name evidence="1" type="ORF">BSOLF_2146</name>
</gene>
<name>A0A2R6Y354_9BACL</name>
<evidence type="ECO:0000313" key="1">
    <source>
        <dbReference type="EMBL" id="PTQ57114.1"/>
    </source>
</evidence>
<dbReference type="EMBL" id="PEBX01000012">
    <property type="protein sequence ID" value="PTQ57114.1"/>
    <property type="molecule type" value="Genomic_DNA"/>
</dbReference>
<proteinExistence type="predicted"/>
<protein>
    <submittedName>
        <fullName evidence="1">Uncharacterized protein</fullName>
    </submittedName>
</protein>